<evidence type="ECO:0000256" key="2">
    <source>
        <dbReference type="ARBA" id="ARBA00049106"/>
    </source>
</evidence>
<dbReference type="InterPro" id="IPR012349">
    <property type="entry name" value="Split_barrel_FMN-bd"/>
</dbReference>
<dbReference type="Proteomes" id="UP000199494">
    <property type="component" value="Unassembled WGS sequence"/>
</dbReference>
<organism evidence="3 4">
    <name type="scientific">Prauserella marina</name>
    <dbReference type="NCBI Taxonomy" id="530584"/>
    <lineage>
        <taxon>Bacteria</taxon>
        <taxon>Bacillati</taxon>
        <taxon>Actinomycetota</taxon>
        <taxon>Actinomycetes</taxon>
        <taxon>Pseudonocardiales</taxon>
        <taxon>Pseudonocardiaceae</taxon>
        <taxon>Prauserella</taxon>
    </lineage>
</organism>
<dbReference type="KEGG" id="pmad:BAY61_27315"/>
<dbReference type="GO" id="GO:0016491">
    <property type="term" value="F:oxidoreductase activity"/>
    <property type="evidence" value="ECO:0007669"/>
    <property type="project" value="InterPro"/>
</dbReference>
<dbReference type="Gene3D" id="2.30.110.10">
    <property type="entry name" value="Electron Transport, Fmn-binding Protein, Chain A"/>
    <property type="match status" value="1"/>
</dbReference>
<comment type="similarity">
    <text evidence="1">Belongs to the F420H(2)-dependent quinone reductase family.</text>
</comment>
<evidence type="ECO:0000313" key="3">
    <source>
        <dbReference type="EMBL" id="SDC92548.1"/>
    </source>
</evidence>
<sequence>MSTSTDWNTQIITEFRENEGRVGGPFAGAPMVLIHHRGRKSGKELVTPLMYLPDEHDSGTIYIFASKAGAPTNPAWYYNLTSSGTGDVEVGTDTYPVTVEEITGERRDRVYAEQANRYPGFAEYSRKTEGIRTIPVLALHRA</sequence>
<dbReference type="GO" id="GO:0070967">
    <property type="term" value="F:coenzyme F420 binding"/>
    <property type="evidence" value="ECO:0007669"/>
    <property type="project" value="TreeGrafter"/>
</dbReference>
<gene>
    <name evidence="3" type="ORF">SAMN05421630_104476</name>
</gene>
<dbReference type="NCBIfam" id="TIGR00026">
    <property type="entry name" value="hi_GC_TIGR00026"/>
    <property type="match status" value="1"/>
</dbReference>
<protein>
    <submittedName>
        <fullName evidence="3">Deazaflavin-dependent oxidoreductase, nitroreductase family</fullName>
    </submittedName>
</protein>
<evidence type="ECO:0000256" key="1">
    <source>
        <dbReference type="ARBA" id="ARBA00008710"/>
    </source>
</evidence>
<dbReference type="InterPro" id="IPR004378">
    <property type="entry name" value="F420H2_quin_Rdtase"/>
</dbReference>
<proteinExistence type="inferred from homology"/>
<accession>A0A222VW20</accession>
<dbReference type="AlphaFoldDB" id="A0A222VW20"/>
<name>A0A222VW20_9PSEU</name>
<evidence type="ECO:0000313" key="4">
    <source>
        <dbReference type="Proteomes" id="UP000199494"/>
    </source>
</evidence>
<reference evidence="3 4" key="1">
    <citation type="submission" date="2016-10" db="EMBL/GenBank/DDBJ databases">
        <authorList>
            <person name="de Groot N.N."/>
        </authorList>
    </citation>
    <scope>NUCLEOTIDE SEQUENCE [LARGE SCALE GENOMIC DNA]</scope>
    <source>
        <strain evidence="3 4">CGMCC 4.5506</strain>
    </source>
</reference>
<comment type="catalytic activity">
    <reaction evidence="2">
        <text>oxidized coenzyme F420-(gamma-L-Glu)(n) + a quinol + H(+) = reduced coenzyme F420-(gamma-L-Glu)(n) + a quinone</text>
        <dbReference type="Rhea" id="RHEA:39663"/>
        <dbReference type="Rhea" id="RHEA-COMP:12939"/>
        <dbReference type="Rhea" id="RHEA-COMP:14378"/>
        <dbReference type="ChEBI" id="CHEBI:15378"/>
        <dbReference type="ChEBI" id="CHEBI:24646"/>
        <dbReference type="ChEBI" id="CHEBI:132124"/>
        <dbReference type="ChEBI" id="CHEBI:133980"/>
        <dbReference type="ChEBI" id="CHEBI:139511"/>
    </reaction>
</comment>
<dbReference type="STRING" id="530584.SAMN05421630_104476"/>
<dbReference type="OrthoDB" id="8225825at2"/>
<dbReference type="Pfam" id="PF04075">
    <property type="entry name" value="F420H2_quin_red"/>
    <property type="match status" value="1"/>
</dbReference>
<dbReference type="PANTHER" id="PTHR39428:SF3">
    <property type="entry name" value="DEAZAFLAVIN-DEPENDENT NITROREDUCTASE"/>
    <property type="match status" value="1"/>
</dbReference>
<keyword evidence="4" id="KW-1185">Reference proteome</keyword>
<dbReference type="PANTHER" id="PTHR39428">
    <property type="entry name" value="F420H(2)-DEPENDENT QUINONE REDUCTASE RV1261C"/>
    <property type="match status" value="1"/>
</dbReference>
<dbReference type="EMBL" id="FMZE01000004">
    <property type="protein sequence ID" value="SDC92548.1"/>
    <property type="molecule type" value="Genomic_DNA"/>
</dbReference>
<dbReference type="GO" id="GO:0005886">
    <property type="term" value="C:plasma membrane"/>
    <property type="evidence" value="ECO:0007669"/>
    <property type="project" value="TreeGrafter"/>
</dbReference>